<dbReference type="InParanoid" id="G5C281"/>
<protein>
    <submittedName>
        <fullName evidence="1">Uncharacterized protein</fullName>
    </submittedName>
</protein>
<dbReference type="Proteomes" id="UP000006813">
    <property type="component" value="Unassembled WGS sequence"/>
</dbReference>
<name>G5C281_HETGA</name>
<evidence type="ECO:0000313" key="1">
    <source>
        <dbReference type="EMBL" id="EHB15642.1"/>
    </source>
</evidence>
<sequence length="91" mass="10388">MSADNSPYNSKEAKQGMLLESFSQMLRATESSASIFRKDNVLLLRMRADNETVEPSIYDVSDSIVVDLIWDACDYVCKLKINQLVFVLKMF</sequence>
<proteinExistence type="predicted"/>
<reference evidence="1 2" key="1">
    <citation type="journal article" date="2011" name="Nature">
        <title>Genome sequencing reveals insights into physiology and longevity of the naked mole rat.</title>
        <authorList>
            <person name="Kim E.B."/>
            <person name="Fang X."/>
            <person name="Fushan A.A."/>
            <person name="Huang Z."/>
            <person name="Lobanov A.V."/>
            <person name="Han L."/>
            <person name="Marino S.M."/>
            <person name="Sun X."/>
            <person name="Turanov A.A."/>
            <person name="Yang P."/>
            <person name="Yim S.H."/>
            <person name="Zhao X."/>
            <person name="Kasaikina M.V."/>
            <person name="Stoletzki N."/>
            <person name="Peng C."/>
            <person name="Polak P."/>
            <person name="Xiong Z."/>
            <person name="Kiezun A."/>
            <person name="Zhu Y."/>
            <person name="Chen Y."/>
            <person name="Kryukov G.V."/>
            <person name="Zhang Q."/>
            <person name="Peshkin L."/>
            <person name="Yang L."/>
            <person name="Bronson R.T."/>
            <person name="Buffenstein R."/>
            <person name="Wang B."/>
            <person name="Han C."/>
            <person name="Li Q."/>
            <person name="Chen L."/>
            <person name="Zhao W."/>
            <person name="Sunyaev S.R."/>
            <person name="Park T.J."/>
            <person name="Zhang G."/>
            <person name="Wang J."/>
            <person name="Gladyshev V.N."/>
        </authorList>
    </citation>
    <scope>NUCLEOTIDE SEQUENCE [LARGE SCALE GENOMIC DNA]</scope>
</reference>
<organism evidence="1 2">
    <name type="scientific">Heterocephalus glaber</name>
    <name type="common">Naked mole rat</name>
    <dbReference type="NCBI Taxonomy" id="10181"/>
    <lineage>
        <taxon>Eukaryota</taxon>
        <taxon>Metazoa</taxon>
        <taxon>Chordata</taxon>
        <taxon>Craniata</taxon>
        <taxon>Vertebrata</taxon>
        <taxon>Euteleostomi</taxon>
        <taxon>Mammalia</taxon>
        <taxon>Eutheria</taxon>
        <taxon>Euarchontoglires</taxon>
        <taxon>Glires</taxon>
        <taxon>Rodentia</taxon>
        <taxon>Hystricomorpha</taxon>
        <taxon>Bathyergidae</taxon>
        <taxon>Heterocephalus</taxon>
    </lineage>
</organism>
<evidence type="ECO:0000313" key="2">
    <source>
        <dbReference type="Proteomes" id="UP000006813"/>
    </source>
</evidence>
<dbReference type="AlphaFoldDB" id="G5C281"/>
<gene>
    <name evidence="1" type="ORF">GW7_04208</name>
</gene>
<dbReference type="EMBL" id="JH172965">
    <property type="protein sequence ID" value="EHB15642.1"/>
    <property type="molecule type" value="Genomic_DNA"/>
</dbReference>
<accession>G5C281</accession>